<evidence type="ECO:0000313" key="7">
    <source>
        <dbReference type="EMBL" id="KAG7596327.1"/>
    </source>
</evidence>
<dbReference type="OrthoDB" id="1024999at2759"/>
<dbReference type="GO" id="GO:0007165">
    <property type="term" value="P:signal transduction"/>
    <property type="evidence" value="ECO:0007669"/>
    <property type="project" value="InterPro"/>
</dbReference>
<organism evidence="7 8">
    <name type="scientific">Arabidopsis suecica</name>
    <name type="common">Swedish thale-cress</name>
    <name type="synonym">Cardaminopsis suecica</name>
    <dbReference type="NCBI Taxonomy" id="45249"/>
    <lineage>
        <taxon>Eukaryota</taxon>
        <taxon>Viridiplantae</taxon>
        <taxon>Streptophyta</taxon>
        <taxon>Embryophyta</taxon>
        <taxon>Tracheophyta</taxon>
        <taxon>Spermatophyta</taxon>
        <taxon>Magnoliopsida</taxon>
        <taxon>eudicotyledons</taxon>
        <taxon>Gunneridae</taxon>
        <taxon>Pentapetalae</taxon>
        <taxon>rosids</taxon>
        <taxon>malvids</taxon>
        <taxon>Brassicales</taxon>
        <taxon>Brassicaceae</taxon>
        <taxon>Camelineae</taxon>
        <taxon>Arabidopsis</taxon>
    </lineage>
</organism>
<evidence type="ECO:0000256" key="1">
    <source>
        <dbReference type="ARBA" id="ARBA00004613"/>
    </source>
</evidence>
<evidence type="ECO:0000256" key="2">
    <source>
        <dbReference type="ARBA" id="ARBA00006722"/>
    </source>
</evidence>
<dbReference type="EMBL" id="JAEFBJ010000006">
    <property type="protein sequence ID" value="KAG7596327.1"/>
    <property type="molecule type" value="Genomic_DNA"/>
</dbReference>
<evidence type="ECO:0000256" key="3">
    <source>
        <dbReference type="ARBA" id="ARBA00022525"/>
    </source>
</evidence>
<evidence type="ECO:0000256" key="6">
    <source>
        <dbReference type="SAM" id="SignalP"/>
    </source>
</evidence>
<keyword evidence="5" id="KW-1015">Disulfide bond</keyword>
<reference evidence="7 8" key="1">
    <citation type="submission" date="2020-12" db="EMBL/GenBank/DDBJ databases">
        <title>Concerted genomic and epigenomic changes stabilize Arabidopsis allopolyploids.</title>
        <authorList>
            <person name="Chen Z."/>
        </authorList>
    </citation>
    <scope>NUCLEOTIDE SEQUENCE [LARGE SCALE GENOMIC DNA]</scope>
    <source>
        <strain evidence="7">As9502</strain>
        <tissue evidence="7">Leaf</tissue>
    </source>
</reference>
<dbReference type="AlphaFoldDB" id="A0A8T2C9W4"/>
<proteinExistence type="inferred from homology"/>
<accession>A0A8T2C9W4</accession>
<dbReference type="PANTHER" id="PTHR34450:SF7">
    <property type="entry name" value="DEFENSIN-LIKE PROTEIN 228-RELATED"/>
    <property type="match status" value="1"/>
</dbReference>
<evidence type="ECO:0000256" key="4">
    <source>
        <dbReference type="ARBA" id="ARBA00022729"/>
    </source>
</evidence>
<comment type="caution">
    <text evidence="7">The sequence shown here is derived from an EMBL/GenBank/DDBJ whole genome shotgun (WGS) entry which is preliminary data.</text>
</comment>
<dbReference type="InterPro" id="IPR010682">
    <property type="entry name" value="SCRL"/>
</dbReference>
<evidence type="ECO:0000256" key="5">
    <source>
        <dbReference type="ARBA" id="ARBA00023157"/>
    </source>
</evidence>
<dbReference type="GO" id="GO:0005576">
    <property type="term" value="C:extracellular region"/>
    <property type="evidence" value="ECO:0007669"/>
    <property type="project" value="UniProtKB-SubCell"/>
</dbReference>
<sequence length="88" mass="9932">MMKSAILLMVSCIFMFLVVSYIQDVEGANKRCHLNQMFTGKCGNDGNKACLGDFKNKRFRYDICQCTDTPQISPSLPPQRVCNCSRPC</sequence>
<dbReference type="Proteomes" id="UP000694251">
    <property type="component" value="Chromosome 6"/>
</dbReference>
<comment type="subcellular location">
    <subcellularLocation>
        <location evidence="1">Secreted</location>
    </subcellularLocation>
</comment>
<keyword evidence="3" id="KW-0964">Secreted</keyword>
<feature type="signal peptide" evidence="6">
    <location>
        <begin position="1"/>
        <end position="27"/>
    </location>
</feature>
<protein>
    <submittedName>
        <fullName evidence="7">Plant self-incompatibility response</fullName>
    </submittedName>
</protein>
<dbReference type="PANTHER" id="PTHR34450">
    <property type="entry name" value="DEFENSIN-LIKE PROTEIN 245-RELATED"/>
    <property type="match status" value="1"/>
</dbReference>
<comment type="similarity">
    <text evidence="2">Belongs to the DEFL family.</text>
</comment>
<keyword evidence="8" id="KW-1185">Reference proteome</keyword>
<name>A0A8T2C9W4_ARASU</name>
<feature type="chain" id="PRO_5035873190" evidence="6">
    <location>
        <begin position="28"/>
        <end position="88"/>
    </location>
</feature>
<dbReference type="Pfam" id="PF06876">
    <property type="entry name" value="SCRL"/>
    <property type="match status" value="1"/>
</dbReference>
<keyword evidence="4 6" id="KW-0732">Signal</keyword>
<evidence type="ECO:0000313" key="8">
    <source>
        <dbReference type="Proteomes" id="UP000694251"/>
    </source>
</evidence>
<gene>
    <name evidence="7" type="ORF">ISN44_As06g008000</name>
</gene>